<sequence>MSSSRIIPRQYLKEWCMQAVCEIVDAAPEQSCVVLLIASALAVQHAAPVTLSVVWAAKSPPAVSPGRRSCGRIGSVRAWDAADQFWPPSNIIPTAYNCHAGRHP</sequence>
<dbReference type="Proteomes" id="UP000027002">
    <property type="component" value="Chromosome 5"/>
</dbReference>
<name>A0A8E5HUR2_USTVR</name>
<evidence type="ECO:0000313" key="1">
    <source>
        <dbReference type="EMBL" id="QUC21911.1"/>
    </source>
</evidence>
<proteinExistence type="predicted"/>
<evidence type="ECO:0000313" key="2">
    <source>
        <dbReference type="Proteomes" id="UP000027002"/>
    </source>
</evidence>
<reference evidence="1" key="1">
    <citation type="submission" date="2020-03" db="EMBL/GenBank/DDBJ databases">
        <title>A mixture of massive structural variations and highly conserved coding sequences in Ustilaginoidea virens genome.</title>
        <authorList>
            <person name="Zhang K."/>
            <person name="Zhao Z."/>
            <person name="Zhang Z."/>
            <person name="Li Y."/>
            <person name="Hsiang T."/>
            <person name="Sun W."/>
        </authorList>
    </citation>
    <scope>NUCLEOTIDE SEQUENCE</scope>
    <source>
        <strain evidence="1">UV-8b</strain>
    </source>
</reference>
<accession>A0A8E5HUR2</accession>
<dbReference type="RefSeq" id="XP_042999584.1">
    <property type="nucleotide sequence ID" value="XM_043143649.1"/>
</dbReference>
<keyword evidence="2" id="KW-1185">Reference proteome</keyword>
<organism evidence="1 2">
    <name type="scientific">Ustilaginoidea virens</name>
    <name type="common">Rice false smut fungus</name>
    <name type="synonym">Villosiclava virens</name>
    <dbReference type="NCBI Taxonomy" id="1159556"/>
    <lineage>
        <taxon>Eukaryota</taxon>
        <taxon>Fungi</taxon>
        <taxon>Dikarya</taxon>
        <taxon>Ascomycota</taxon>
        <taxon>Pezizomycotina</taxon>
        <taxon>Sordariomycetes</taxon>
        <taxon>Hypocreomycetidae</taxon>
        <taxon>Hypocreales</taxon>
        <taxon>Clavicipitaceae</taxon>
        <taxon>Ustilaginoidea</taxon>
    </lineage>
</organism>
<dbReference type="AlphaFoldDB" id="A0A8E5HUR2"/>
<dbReference type="KEGG" id="uvi:66066929"/>
<gene>
    <name evidence="1" type="ORF">UV8b_06152</name>
</gene>
<dbReference type="GeneID" id="66066929"/>
<dbReference type="EMBL" id="CP072757">
    <property type="protein sequence ID" value="QUC21911.1"/>
    <property type="molecule type" value="Genomic_DNA"/>
</dbReference>
<protein>
    <submittedName>
        <fullName evidence="1">Uncharacterized protein</fullName>
    </submittedName>
</protein>